<dbReference type="CDD" id="cd00098">
    <property type="entry name" value="IgC1"/>
    <property type="match status" value="3"/>
</dbReference>
<dbReference type="InterPro" id="IPR050380">
    <property type="entry name" value="Immune_Resp_Modulators"/>
</dbReference>
<keyword evidence="2" id="KW-0472">Membrane</keyword>
<feature type="domain" description="Ig-like" evidence="3">
    <location>
        <begin position="381"/>
        <end position="481"/>
    </location>
</feature>
<dbReference type="Gene3D" id="2.60.40.10">
    <property type="entry name" value="Immunoglobulins"/>
    <property type="match status" value="6"/>
</dbReference>
<dbReference type="SUPFAM" id="SSF48726">
    <property type="entry name" value="Immunoglobulin"/>
    <property type="match status" value="7"/>
</dbReference>
<feature type="domain" description="Ig-like" evidence="3">
    <location>
        <begin position="1"/>
        <end position="86"/>
    </location>
</feature>
<dbReference type="InterPro" id="IPR007110">
    <property type="entry name" value="Ig-like_dom"/>
</dbReference>
<dbReference type="OrthoDB" id="9945861at2759"/>
<dbReference type="InterPro" id="IPR013783">
    <property type="entry name" value="Ig-like_fold"/>
</dbReference>
<accession>A0A553NMY6</accession>
<name>A0A553NMY6_9TELE</name>
<feature type="domain" description="Ig-like" evidence="3">
    <location>
        <begin position="603"/>
        <end position="686"/>
    </location>
</feature>
<sequence length="739" mass="82682">MSREEDDGIVLQCQLNDYYPNKLTVQWLLGDQPVEAKNKTLQNTNTGEKTFTHISQLSVSSEYTDQLYTCKASHESEEYKEDFNMCAAKSLFKPSVEVKIAPLRDLRKKSEVTVTCIVKAPDKTKVSWWADSKPVKNNPNESKDVFHNLVSNLTLSQSEWFKWKTIVCTAEHPCFSKESGEIQAGDISVDPLVLIRRPFPESAFLECVLNGLPSGEVCIVFLANNEEISGIDCLDWAPSEKSWSLTKRFTIPSEHRKRENTFTCKVHRPLKQWESKPTGMIFDDPSTELGLGPSVEQSGSQYRKLMCSASGFNPKIKWLSEATVKPSPSTITLMEGGQVKVFSEMLVPQKEWNEGVTYTCQMTDGDKTENKTIDICEVLAPSSRLADIYLLGPSPSYSRPVTSLYLTCLVIGHSLERFSVHWKVNGKIQRPFKQDPQHHVNGSQSTRSILEVSGKMWNEFVVFTCEVKHFCSTNTQQQNISKTRDPKKPTVRILRPADIDLFDAFNTSLLCLIFGFFPSGIFVEWTLNGTLLNSSQFTNSPVVAHPSGGFSMHSSLMIPVSQNETGMYSCVVSHESSQVPVTASVENIFESTVHTAPLAELLQSVNGLVCLASAFSPPSINITWLLGMSELPYYTNTKPAKDPVGKYFMQSHLPLLSSDWVSGEVYTCKVSHVTGIQLLNISKKAAIFEEAVFVNENKQDLVGQDSVEEVWNMAFTFLSLFLLSLLYGCTVTLFKAKPE</sequence>
<evidence type="ECO:0000313" key="5">
    <source>
        <dbReference type="Proteomes" id="UP000316079"/>
    </source>
</evidence>
<feature type="domain" description="Ig-like" evidence="3">
    <location>
        <begin position="489"/>
        <end position="586"/>
    </location>
</feature>
<dbReference type="InterPro" id="IPR036179">
    <property type="entry name" value="Ig-like_dom_sf"/>
</dbReference>
<comment type="caution">
    <text evidence="4">The sequence shown here is derived from an EMBL/GenBank/DDBJ whole genome shotgun (WGS) entry which is preliminary data.</text>
</comment>
<keyword evidence="1" id="KW-0393">Immunoglobulin domain</keyword>
<keyword evidence="2" id="KW-0812">Transmembrane</keyword>
<organism evidence="4 5">
    <name type="scientific">Danionella cerebrum</name>
    <dbReference type="NCBI Taxonomy" id="2873325"/>
    <lineage>
        <taxon>Eukaryota</taxon>
        <taxon>Metazoa</taxon>
        <taxon>Chordata</taxon>
        <taxon>Craniata</taxon>
        <taxon>Vertebrata</taxon>
        <taxon>Euteleostomi</taxon>
        <taxon>Actinopterygii</taxon>
        <taxon>Neopterygii</taxon>
        <taxon>Teleostei</taxon>
        <taxon>Ostariophysi</taxon>
        <taxon>Cypriniformes</taxon>
        <taxon>Danionidae</taxon>
        <taxon>Danioninae</taxon>
        <taxon>Danionella</taxon>
    </lineage>
</organism>
<protein>
    <recommendedName>
        <fullName evidence="3">Ig-like domain-containing protein</fullName>
    </recommendedName>
</protein>
<dbReference type="EMBL" id="SRMA01026824">
    <property type="protein sequence ID" value="TRY66757.1"/>
    <property type="molecule type" value="Genomic_DNA"/>
</dbReference>
<evidence type="ECO:0000256" key="2">
    <source>
        <dbReference type="SAM" id="Phobius"/>
    </source>
</evidence>
<dbReference type="PROSITE" id="PS50835">
    <property type="entry name" value="IG_LIKE"/>
    <property type="match status" value="6"/>
</dbReference>
<gene>
    <name evidence="4" type="ORF">DNTS_028795</name>
</gene>
<evidence type="ECO:0000313" key="4">
    <source>
        <dbReference type="EMBL" id="TRY66757.1"/>
    </source>
</evidence>
<feature type="transmembrane region" description="Helical" evidence="2">
    <location>
        <begin position="710"/>
        <end position="734"/>
    </location>
</feature>
<dbReference type="STRING" id="623744.A0A553NMY6"/>
<proteinExistence type="predicted"/>
<dbReference type="PROSITE" id="PS00290">
    <property type="entry name" value="IG_MHC"/>
    <property type="match status" value="3"/>
</dbReference>
<evidence type="ECO:0000259" key="3">
    <source>
        <dbReference type="PROSITE" id="PS50835"/>
    </source>
</evidence>
<evidence type="ECO:0000256" key="1">
    <source>
        <dbReference type="ARBA" id="ARBA00023319"/>
    </source>
</evidence>
<reference evidence="4 5" key="1">
    <citation type="journal article" date="2019" name="Sci. Data">
        <title>Hybrid genome assembly and annotation of Danionella translucida.</title>
        <authorList>
            <person name="Kadobianskyi M."/>
            <person name="Schulze L."/>
            <person name="Schuelke M."/>
            <person name="Judkewitz B."/>
        </authorList>
    </citation>
    <scope>NUCLEOTIDE SEQUENCE [LARGE SCALE GENOMIC DNA]</scope>
    <source>
        <strain evidence="4 5">Bolton</strain>
    </source>
</reference>
<dbReference type="PANTHER" id="PTHR23411">
    <property type="entry name" value="TAPASIN"/>
    <property type="match status" value="1"/>
</dbReference>
<keyword evidence="2" id="KW-1133">Transmembrane helix</keyword>
<dbReference type="Pfam" id="PF07654">
    <property type="entry name" value="C1-set"/>
    <property type="match status" value="6"/>
</dbReference>
<dbReference type="Proteomes" id="UP000316079">
    <property type="component" value="Unassembled WGS sequence"/>
</dbReference>
<dbReference type="InterPro" id="IPR003597">
    <property type="entry name" value="Ig_C1-set"/>
</dbReference>
<dbReference type="SMART" id="SM00407">
    <property type="entry name" value="IGc1"/>
    <property type="match status" value="5"/>
</dbReference>
<feature type="domain" description="Ig-like" evidence="3">
    <location>
        <begin position="285"/>
        <end position="374"/>
    </location>
</feature>
<keyword evidence="5" id="KW-1185">Reference proteome</keyword>
<feature type="domain" description="Ig-like" evidence="3">
    <location>
        <begin position="94"/>
        <end position="188"/>
    </location>
</feature>
<dbReference type="InterPro" id="IPR003006">
    <property type="entry name" value="Ig/MHC_CS"/>
</dbReference>
<dbReference type="AlphaFoldDB" id="A0A553NMY6"/>